<name>A0A9P4K410_9PLEO</name>
<dbReference type="AlphaFoldDB" id="A0A9P4K410"/>
<dbReference type="EMBL" id="ML986644">
    <property type="protein sequence ID" value="KAF2262192.1"/>
    <property type="molecule type" value="Genomic_DNA"/>
</dbReference>
<accession>A0A9P4K410</accession>
<sequence length="146" mass="16546">MSLPSRSPYGLPATPRPMQSPFGLPATPRPVRMAYPLDTSFHGRRVDSATHSPTITPDVVISEKNGVLIDGRRHGRETMIFAQATIPLSPATTAPSCEPEPFYDPVQKRSVFARLFCCFGREERIRRRKARDLEFEKPENLHWTEL</sequence>
<evidence type="ECO:0000313" key="2">
    <source>
        <dbReference type="EMBL" id="KAF2262192.1"/>
    </source>
</evidence>
<evidence type="ECO:0000256" key="1">
    <source>
        <dbReference type="SAM" id="MobiDB-lite"/>
    </source>
</evidence>
<protein>
    <submittedName>
        <fullName evidence="2">Uncharacterized protein</fullName>
    </submittedName>
</protein>
<organism evidence="2 3">
    <name type="scientific">Lojkania enalia</name>
    <dbReference type="NCBI Taxonomy" id="147567"/>
    <lineage>
        <taxon>Eukaryota</taxon>
        <taxon>Fungi</taxon>
        <taxon>Dikarya</taxon>
        <taxon>Ascomycota</taxon>
        <taxon>Pezizomycotina</taxon>
        <taxon>Dothideomycetes</taxon>
        <taxon>Pleosporomycetidae</taxon>
        <taxon>Pleosporales</taxon>
        <taxon>Pleosporales incertae sedis</taxon>
        <taxon>Lojkania</taxon>
    </lineage>
</organism>
<evidence type="ECO:0000313" key="3">
    <source>
        <dbReference type="Proteomes" id="UP000800093"/>
    </source>
</evidence>
<dbReference type="OrthoDB" id="3786746at2759"/>
<keyword evidence="3" id="KW-1185">Reference proteome</keyword>
<comment type="caution">
    <text evidence="2">The sequence shown here is derived from an EMBL/GenBank/DDBJ whole genome shotgun (WGS) entry which is preliminary data.</text>
</comment>
<proteinExistence type="predicted"/>
<dbReference type="Proteomes" id="UP000800093">
    <property type="component" value="Unassembled WGS sequence"/>
</dbReference>
<reference evidence="3" key="1">
    <citation type="journal article" date="2020" name="Stud. Mycol.">
        <title>101 Dothideomycetes genomes: A test case for predicting lifestyles and emergence of pathogens.</title>
        <authorList>
            <person name="Haridas S."/>
            <person name="Albert R."/>
            <person name="Binder M."/>
            <person name="Bloem J."/>
            <person name="LaButti K."/>
            <person name="Salamov A."/>
            <person name="Andreopoulos B."/>
            <person name="Baker S."/>
            <person name="Barry K."/>
            <person name="Bills G."/>
            <person name="Bluhm B."/>
            <person name="Cannon C."/>
            <person name="Castanera R."/>
            <person name="Culley D."/>
            <person name="Daum C."/>
            <person name="Ezra D."/>
            <person name="Gonzalez J."/>
            <person name="Henrissat B."/>
            <person name="Kuo A."/>
            <person name="Liang C."/>
            <person name="Lipzen A."/>
            <person name="Lutzoni F."/>
            <person name="Magnuson J."/>
            <person name="Mondo S."/>
            <person name="Nolan M."/>
            <person name="Ohm R."/>
            <person name="Pangilinan J."/>
            <person name="Park H.-J."/>
            <person name="Ramirez L."/>
            <person name="Alfaro M."/>
            <person name="Sun H."/>
            <person name="Tritt A."/>
            <person name="Yoshinaga Y."/>
            <person name="Zwiers L.-H."/>
            <person name="Turgeon B."/>
            <person name="Goodwin S."/>
            <person name="Spatafora J."/>
            <person name="Crous P."/>
            <person name="Grigoriev I."/>
        </authorList>
    </citation>
    <scope>NUCLEOTIDE SEQUENCE [LARGE SCALE GENOMIC DNA]</scope>
    <source>
        <strain evidence="3">CBS 304.66</strain>
    </source>
</reference>
<gene>
    <name evidence="2" type="ORF">CC78DRAFT_325365</name>
</gene>
<feature type="region of interest" description="Disordered" evidence="1">
    <location>
        <begin position="1"/>
        <end position="29"/>
    </location>
</feature>